<proteinExistence type="predicted"/>
<reference evidence="3" key="1">
    <citation type="submission" date="2021-01" db="EMBL/GenBank/DDBJ databases">
        <authorList>
            <person name="Lovell J.T."/>
            <person name="Bentley N."/>
            <person name="Bhattarai G."/>
            <person name="Jenkins J.W."/>
            <person name="Sreedasyam A."/>
            <person name="Alarcon Y."/>
            <person name="Bock C."/>
            <person name="Boston L."/>
            <person name="Carlson J."/>
            <person name="Cervantes K."/>
            <person name="Clermont K."/>
            <person name="Krom N."/>
            <person name="Kubenka K."/>
            <person name="Mamidi S."/>
            <person name="Mattison C."/>
            <person name="Monteros M."/>
            <person name="Pisani C."/>
            <person name="Plott C."/>
            <person name="Rajasekar S."/>
            <person name="Rhein H.S."/>
            <person name="Rohla C."/>
            <person name="Song M."/>
            <person name="Hilaire R.S."/>
            <person name="Shu S."/>
            <person name="Wells L."/>
            <person name="Wang X."/>
            <person name="Webber J."/>
            <person name="Heerema R.J."/>
            <person name="Klein P."/>
            <person name="Conner P."/>
            <person name="Grauke L."/>
            <person name="Grimwood J."/>
            <person name="Schmutz J."/>
            <person name="Randall J.J."/>
        </authorList>
    </citation>
    <scope>NUCLEOTIDE SEQUENCE</scope>
    <source>
        <tissue evidence="3">Leaf</tissue>
    </source>
</reference>
<dbReference type="InterPro" id="IPR050905">
    <property type="entry name" value="Plant_NBS-LRR"/>
</dbReference>
<dbReference type="Proteomes" id="UP000811246">
    <property type="component" value="Chromosome 6"/>
</dbReference>
<dbReference type="Pfam" id="PF00931">
    <property type="entry name" value="NB-ARC"/>
    <property type="match status" value="1"/>
</dbReference>
<dbReference type="GO" id="GO:0043531">
    <property type="term" value="F:ADP binding"/>
    <property type="evidence" value="ECO:0007669"/>
    <property type="project" value="InterPro"/>
</dbReference>
<organism evidence="3 4">
    <name type="scientific">Carya illinoinensis</name>
    <name type="common">Pecan</name>
    <dbReference type="NCBI Taxonomy" id="32201"/>
    <lineage>
        <taxon>Eukaryota</taxon>
        <taxon>Viridiplantae</taxon>
        <taxon>Streptophyta</taxon>
        <taxon>Embryophyta</taxon>
        <taxon>Tracheophyta</taxon>
        <taxon>Spermatophyta</taxon>
        <taxon>Magnoliopsida</taxon>
        <taxon>eudicotyledons</taxon>
        <taxon>Gunneridae</taxon>
        <taxon>Pentapetalae</taxon>
        <taxon>rosids</taxon>
        <taxon>fabids</taxon>
        <taxon>Fagales</taxon>
        <taxon>Juglandaceae</taxon>
        <taxon>Carya</taxon>
    </lineage>
</organism>
<dbReference type="SMART" id="SM00382">
    <property type="entry name" value="AAA"/>
    <property type="match status" value="1"/>
</dbReference>
<gene>
    <name evidence="3" type="ORF">I3842_06G073700</name>
</gene>
<dbReference type="FunFam" id="3.40.50.300:FF:001091">
    <property type="entry name" value="Probable disease resistance protein At1g61300"/>
    <property type="match status" value="1"/>
</dbReference>
<name>A0A922EQJ2_CARIL</name>
<dbReference type="Pfam" id="PF23247">
    <property type="entry name" value="LRR_RPS2"/>
    <property type="match status" value="4"/>
</dbReference>
<dbReference type="InterPro" id="IPR003593">
    <property type="entry name" value="AAA+_ATPase"/>
</dbReference>
<comment type="caution">
    <text evidence="3">The sequence shown here is derived from an EMBL/GenBank/DDBJ whole genome shotgun (WGS) entry which is preliminary data.</text>
</comment>
<evidence type="ECO:0000256" key="1">
    <source>
        <dbReference type="ARBA" id="ARBA00022821"/>
    </source>
</evidence>
<accession>A0A922EQJ2</accession>
<dbReference type="InterPro" id="IPR002182">
    <property type="entry name" value="NB-ARC"/>
</dbReference>
<dbReference type="PANTHER" id="PTHR33463">
    <property type="entry name" value="NB-ARC DOMAIN-CONTAINING PROTEIN-RELATED"/>
    <property type="match status" value="1"/>
</dbReference>
<protein>
    <recommendedName>
        <fullName evidence="2">AAA+ ATPase domain-containing protein</fullName>
    </recommendedName>
</protein>
<sequence>MEVVAAIAATIVEYTIGPLGQWLCYSCRYGSNMEDLKNQVKSLQDAKSKVQHSIYAATRNGEEIEDEVTTWLTKASAITELATKKIHEGEEEEVETRSSNIGACLNLKQRHQLSQEAKNIVGNIAELLKNGTFNKVSYRPALEVGMSVTTRYMDYVNLQSRMSVAKQIMEALADANINKIGVWGMAGVGKSTLMREIAKKVNKEKLFDEVAMAIVSESPDLRRIQGEIADTLGLKFDQETEKGRASQLQRRLLNDKKILVILDDIWKPLDLEEIGIIPSERCKIVLTSRNRDVLTCRMGTQKDFTVQTLLKEEAWDLFEKMAGESVKDPNVRGIASEVAKECAGLPIALVTVSKALKNKSLGEWKDALRQLRRLVPRHVTEMLKTVYSPIELSYKKLESQQLKSLLLLCAQLSAFVFYRDLLKYCYGYGFFHDGINTLEEARNMLDTLLGKLRDSCLIQESFIHGFRMHDVVRDVATIIASEDHNMFVIRDDGGLKTWPKVDSLKRCEAFSILGGDIDQLPNKMECPELRFFHLCLEDRSLQIPDTFFLGMDKLNVLDLTKTQLPSLPSSLLLLRNLQTLCLDQCMLGDISGIGKLKNLIILSLLHSDISKLPREIGSLVHLRLLDLSNCSKLEMIPPNVISSLVKLEELYLGNSFVQWEDEGPNDERKNASLAELNHLSNLTSLEIQIPNVNNLPKDLMFEKLERYTICIGDVWDWIDSTRRTSRRLKLKFNSSFQLQSWVKLLWKRVEYLHLDELNGVESVIPEMDREGLQQLKHLHIQNSAELKYILNLRTPVIAFPTLETFVLDNMINLEEICHGKLRLTSFKNLRVLKVISCDKLKYVFSSSIARGLPLLEELEVKHCNNMGAIVMKEEEQGIEDGDMILFRRLETLVLEDVPKLVAFPNLKILRLCDLPKIKHLWSKDSQIIFMFQNLQVVNAWRCESLRSIFPASIVRCLEQLKEIVIVGCGVEEIVAVEGGRDQAIVRSLVFPRVTCLHLIDLSRLKWFYQGMYISEWPMLEMLLIIGCEKVEILASRLVSFQETVKASPPEMCIKQPLFLVDEMSFRSLETLHLVQMDKLEILWHDQVAASSFSNTHLLMVIGCENLLHIFQSNLLTTFQSLTSLLIMDCGLLEAIFERHDVLTVSVATSLTQLEHLTNMTLSDLPKLKWFLEGEHTLEFPSLKQLQVLGCDKANFFATKCLETSHRINQLETCIQQPIFVVEEVTFQELEVLILNFKQSTLWPRKFSGFAPSFLARLQNLSELQVYYSGWEEIFPNELLDQEKLVPRLRKLKLHCLPMLTHLWKGDTHEPCLIFHTLDILQVSQCAKLKSLMPHSVSLQNLTNIEISNCHGLINLVTSSTAKTLVQLKKMTISECKRITEIVAIEDGEANVMLTFNNLTYLELDSLPNLANFCSKGYSFVLFPSLEKVIMRCCTEMKTFCHGVVRAPKLKSVQATEDEDDLLWEQDLNTTIHWLWEGDYDTRLLFTQKVEKSVEEENHRP</sequence>
<dbReference type="GO" id="GO:0006952">
    <property type="term" value="P:defense response"/>
    <property type="evidence" value="ECO:0007669"/>
    <property type="project" value="UniProtKB-KW"/>
</dbReference>
<feature type="domain" description="AAA+ ATPase" evidence="2">
    <location>
        <begin position="176"/>
        <end position="304"/>
    </location>
</feature>
<evidence type="ECO:0000259" key="2">
    <source>
        <dbReference type="SMART" id="SM00382"/>
    </source>
</evidence>
<keyword evidence="1" id="KW-0611">Plant defense</keyword>
<dbReference type="PANTHER" id="PTHR33463:SF215">
    <property type="entry name" value="NB-ARC DOMAIN DISEASE RESISTANCE PROTEIN"/>
    <property type="match status" value="1"/>
</dbReference>
<evidence type="ECO:0000313" key="3">
    <source>
        <dbReference type="EMBL" id="KAG6708289.1"/>
    </source>
</evidence>
<dbReference type="InterPro" id="IPR057135">
    <property type="entry name" value="At4g27190-like_LRR"/>
</dbReference>
<dbReference type="EMBL" id="CM031830">
    <property type="protein sequence ID" value="KAG6708289.1"/>
    <property type="molecule type" value="Genomic_DNA"/>
</dbReference>
<evidence type="ECO:0000313" key="4">
    <source>
        <dbReference type="Proteomes" id="UP000811246"/>
    </source>
</evidence>